<dbReference type="Gene3D" id="2.120.10.30">
    <property type="entry name" value="TolB, C-terminal domain"/>
    <property type="match status" value="2"/>
</dbReference>
<dbReference type="PANTHER" id="PTHR24104">
    <property type="entry name" value="E3 UBIQUITIN-PROTEIN LIGASE NHLRC1-RELATED"/>
    <property type="match status" value="1"/>
</dbReference>
<keyword evidence="3" id="KW-0812">Transmembrane</keyword>
<feature type="repeat" description="NHL" evidence="2">
    <location>
        <begin position="101"/>
        <end position="144"/>
    </location>
</feature>
<evidence type="ECO:0000256" key="1">
    <source>
        <dbReference type="ARBA" id="ARBA00022737"/>
    </source>
</evidence>
<dbReference type="InterPro" id="IPR001258">
    <property type="entry name" value="NHL_repeat"/>
</dbReference>
<feature type="transmembrane region" description="Helical" evidence="3">
    <location>
        <begin position="12"/>
        <end position="34"/>
    </location>
</feature>
<dbReference type="Proteomes" id="UP000037175">
    <property type="component" value="Unassembled WGS sequence"/>
</dbReference>
<evidence type="ECO:0000256" key="3">
    <source>
        <dbReference type="SAM" id="Phobius"/>
    </source>
</evidence>
<dbReference type="Pfam" id="PF01436">
    <property type="entry name" value="NHL"/>
    <property type="match status" value="2"/>
</dbReference>
<dbReference type="AlphaFoldDB" id="A0A0L6W1D8"/>
<keyword evidence="1" id="KW-0677">Repeat</keyword>
<protein>
    <submittedName>
        <fullName evidence="5">NHL repeat containing protein</fullName>
    </submittedName>
</protein>
<dbReference type="Pfam" id="PF08450">
    <property type="entry name" value="SGL"/>
    <property type="match status" value="1"/>
</dbReference>
<accession>A0A0L6W1D8</accession>
<feature type="repeat" description="NHL" evidence="2">
    <location>
        <begin position="280"/>
        <end position="322"/>
    </location>
</feature>
<evidence type="ECO:0000313" key="5">
    <source>
        <dbReference type="EMBL" id="KNZ69350.1"/>
    </source>
</evidence>
<keyword evidence="6" id="KW-1185">Reference proteome</keyword>
<keyword evidence="3" id="KW-0472">Membrane</keyword>
<proteinExistence type="predicted"/>
<dbReference type="RefSeq" id="WP_052218178.1">
    <property type="nucleotide sequence ID" value="NZ_LGTE01000013.1"/>
</dbReference>
<dbReference type="InterPro" id="IPR050952">
    <property type="entry name" value="TRIM-NHL_E3_ligases"/>
</dbReference>
<reference evidence="6" key="1">
    <citation type="submission" date="2015-07" db="EMBL/GenBank/DDBJ databases">
        <title>Complete Genome of Thermincola ferriacetica strain Z-0001T.</title>
        <authorList>
            <person name="Lusk B."/>
            <person name="Badalamenti J.P."/>
            <person name="Parameswaran P."/>
            <person name="Bond D.R."/>
            <person name="Torres C.I."/>
        </authorList>
    </citation>
    <scope>NUCLEOTIDE SEQUENCE [LARGE SCALE GENOMIC DNA]</scope>
    <source>
        <strain evidence="6">Z-0001</strain>
    </source>
</reference>
<dbReference type="GO" id="GO:0008270">
    <property type="term" value="F:zinc ion binding"/>
    <property type="evidence" value="ECO:0007669"/>
    <property type="project" value="UniProtKB-KW"/>
</dbReference>
<dbReference type="InterPro" id="IPR013658">
    <property type="entry name" value="SGL"/>
</dbReference>
<dbReference type="PANTHER" id="PTHR24104:SF25">
    <property type="entry name" value="PROTEIN LIN-41"/>
    <property type="match status" value="1"/>
</dbReference>
<evidence type="ECO:0000313" key="6">
    <source>
        <dbReference type="Proteomes" id="UP000037175"/>
    </source>
</evidence>
<dbReference type="SUPFAM" id="SSF63829">
    <property type="entry name" value="Calcium-dependent phosphotriesterase"/>
    <property type="match status" value="1"/>
</dbReference>
<dbReference type="CDD" id="cd14963">
    <property type="entry name" value="NHL_like_5"/>
    <property type="match status" value="1"/>
</dbReference>
<dbReference type="PROSITE" id="PS51125">
    <property type="entry name" value="NHL"/>
    <property type="match status" value="2"/>
</dbReference>
<sequence length="322" mass="35121">MSERKKVTINLRTYLALLTVIVIITAALFTYLFYNRRSTLPAISVGPIPGNFNFVYNIYGSKDRKLLRPMSAFFEHNSQKIYVANTEGHSIDVFDNKGKYLYSFGGFGSIPGKLSYPYGVARLSDGNIVVTEAGNRRVQKFSPQGDFLGFIVPTDNAVGLDKPGPVRVDARGNIYIGDLSGNKVIVLDATGKLIRTVGNVQYPHGIALDEKNNRLYVASAGTGNIKVFPLTENKKEDNNAPEFSGLGLVRGIDVDEHGNLYVVDSIAGMVRTFDFNGKPGLSFGGSGNDDGSMLYPNGIDVGEDGRVYVADWGNNRIVVWGN</sequence>
<organism evidence="5 6">
    <name type="scientific">Thermincola ferriacetica</name>
    <dbReference type="NCBI Taxonomy" id="281456"/>
    <lineage>
        <taxon>Bacteria</taxon>
        <taxon>Bacillati</taxon>
        <taxon>Bacillota</taxon>
        <taxon>Clostridia</taxon>
        <taxon>Eubacteriales</taxon>
        <taxon>Thermincolaceae</taxon>
        <taxon>Thermincola</taxon>
    </lineage>
</organism>
<evidence type="ECO:0000259" key="4">
    <source>
        <dbReference type="Pfam" id="PF08450"/>
    </source>
</evidence>
<comment type="caution">
    <text evidence="5">The sequence shown here is derived from an EMBL/GenBank/DDBJ whole genome shotgun (WGS) entry which is preliminary data.</text>
</comment>
<name>A0A0L6W1D8_9FIRM</name>
<dbReference type="EMBL" id="LGTE01000013">
    <property type="protein sequence ID" value="KNZ69350.1"/>
    <property type="molecule type" value="Genomic_DNA"/>
</dbReference>
<gene>
    <name evidence="5" type="ORF">Tfer_1987</name>
</gene>
<evidence type="ECO:0000256" key="2">
    <source>
        <dbReference type="PROSITE-ProRule" id="PRU00504"/>
    </source>
</evidence>
<keyword evidence="3" id="KW-1133">Transmembrane helix</keyword>
<feature type="domain" description="SMP-30/Gluconolactonase/LRE-like region" evidence="4">
    <location>
        <begin position="166"/>
        <end position="278"/>
    </location>
</feature>
<dbReference type="InterPro" id="IPR011042">
    <property type="entry name" value="6-blade_b-propeller_TolB-like"/>
</dbReference>